<dbReference type="PANTHER" id="PTHR30629:SF2">
    <property type="entry name" value="PROPHAGE INTEGRASE INTS-RELATED"/>
    <property type="match status" value="1"/>
</dbReference>
<evidence type="ECO:0000313" key="3">
    <source>
        <dbReference type="EMBL" id="VFR48108.1"/>
    </source>
</evidence>
<dbReference type="InterPro" id="IPR050808">
    <property type="entry name" value="Phage_Integrase"/>
</dbReference>
<evidence type="ECO:0000256" key="2">
    <source>
        <dbReference type="ARBA" id="ARBA00022908"/>
    </source>
</evidence>
<dbReference type="SUPFAM" id="SSF56349">
    <property type="entry name" value="DNA breaking-rejoining enzymes"/>
    <property type="match status" value="1"/>
</dbReference>
<evidence type="ECO:0000313" key="4">
    <source>
        <dbReference type="EMBL" id="VFR55844.1"/>
    </source>
</evidence>
<gene>
    <name evidence="3" type="ORF">BER2_4311</name>
    <name evidence="4" type="ORF">BRI6_4341</name>
    <name evidence="5" type="ORF">BRI9_4401</name>
</gene>
<dbReference type="GO" id="GO:0003677">
    <property type="term" value="F:DNA binding"/>
    <property type="evidence" value="ECO:0007669"/>
    <property type="project" value="InterPro"/>
</dbReference>
<evidence type="ECO:0000256" key="1">
    <source>
        <dbReference type="ARBA" id="ARBA00008857"/>
    </source>
</evidence>
<accession>A0A484RCG3</accession>
<evidence type="ECO:0000313" key="5">
    <source>
        <dbReference type="EMBL" id="VFR79175.1"/>
    </source>
</evidence>
<name>A0A484RCG3_9ZZZZ</name>
<dbReference type="PANTHER" id="PTHR30629">
    <property type="entry name" value="PROPHAGE INTEGRASE"/>
    <property type="match status" value="1"/>
</dbReference>
<dbReference type="EMBL" id="CAADIK010000046">
    <property type="protein sequence ID" value="VFR79175.1"/>
    <property type="molecule type" value="Genomic_DNA"/>
</dbReference>
<dbReference type="GO" id="GO:0015074">
    <property type="term" value="P:DNA integration"/>
    <property type="evidence" value="ECO:0007669"/>
    <property type="project" value="UniProtKB-KW"/>
</dbReference>
<proteinExistence type="inferred from homology"/>
<dbReference type="InterPro" id="IPR011010">
    <property type="entry name" value="DNA_brk_join_enz"/>
</dbReference>
<protein>
    <submittedName>
        <fullName evidence="3">Integrase</fullName>
    </submittedName>
</protein>
<dbReference type="EMBL" id="CAADIH010000027">
    <property type="protein sequence ID" value="VFR48108.1"/>
    <property type="molecule type" value="Genomic_DNA"/>
</dbReference>
<organism evidence="3">
    <name type="scientific">plant metagenome</name>
    <dbReference type="NCBI Taxonomy" id="1297885"/>
    <lineage>
        <taxon>unclassified sequences</taxon>
        <taxon>metagenomes</taxon>
        <taxon>organismal metagenomes</taxon>
    </lineage>
</organism>
<comment type="similarity">
    <text evidence="1">Belongs to the 'phage' integrase family.</text>
</comment>
<keyword evidence="2" id="KW-0229">DNA integration</keyword>
<dbReference type="AlphaFoldDB" id="A0A484RCG3"/>
<sequence>MMSATTLNQALKRMGYGGRFSSHGFRSTATTILGLLGYPEKRVDLQLAHSKKNKDSSRAPYDHTKFVESRKVIMQDWADILDALKSGKSVEEVTRAFGPMSKRRTALLRVIERE</sequence>
<reference evidence="3" key="1">
    <citation type="submission" date="2019-03" db="EMBL/GenBank/DDBJ databases">
        <authorList>
            <person name="Danneels B."/>
        </authorList>
    </citation>
    <scope>NUCLEOTIDE SEQUENCE</scope>
</reference>
<dbReference type="EMBL" id="CAADII010000052">
    <property type="protein sequence ID" value="VFR55844.1"/>
    <property type="molecule type" value="Genomic_DNA"/>
</dbReference>